<feature type="domain" description="C2HC/C3H-type" evidence="7">
    <location>
        <begin position="90"/>
        <end position="119"/>
    </location>
</feature>
<accession>A0AAD5Y6H2</accession>
<keyword evidence="9" id="KW-1185">Reference proteome</keyword>
<evidence type="ECO:0000256" key="3">
    <source>
        <dbReference type="ARBA" id="ARBA00022771"/>
    </source>
</evidence>
<evidence type="ECO:0000256" key="4">
    <source>
        <dbReference type="ARBA" id="ARBA00022833"/>
    </source>
</evidence>
<dbReference type="Gene3D" id="3.30.160.60">
    <property type="entry name" value="Classic Zinc Finger"/>
    <property type="match status" value="2"/>
</dbReference>
<keyword evidence="1" id="KW-0479">Metal-binding</keyword>
<dbReference type="InterPro" id="IPR049899">
    <property type="entry name" value="Znf_C2HC_C3H"/>
</dbReference>
<evidence type="ECO:0000256" key="6">
    <source>
        <dbReference type="SAM" id="MobiDB-lite"/>
    </source>
</evidence>
<evidence type="ECO:0000256" key="2">
    <source>
        <dbReference type="ARBA" id="ARBA00022737"/>
    </source>
</evidence>
<dbReference type="EMBL" id="JADGKB010000074">
    <property type="protein sequence ID" value="KAJ3254976.1"/>
    <property type="molecule type" value="Genomic_DNA"/>
</dbReference>
<dbReference type="AlphaFoldDB" id="A0AAD5Y6H2"/>
<sequence>MNPLTVAPKADGKNPFTIICYICGREYGSKSIDIHEKNCMEKWEKQQRELPKNLRTARPQKPVPLPGLPDKSQDKQAYNDAAFNEYANNSRVECEVCHRKFAPDSLVKHARACKPGGLFDKKK</sequence>
<reference evidence="8" key="1">
    <citation type="submission" date="2020-05" db="EMBL/GenBank/DDBJ databases">
        <title>Phylogenomic resolution of chytrid fungi.</title>
        <authorList>
            <person name="Stajich J.E."/>
            <person name="Amses K."/>
            <person name="Simmons R."/>
            <person name="Seto K."/>
            <person name="Myers J."/>
            <person name="Bonds A."/>
            <person name="Quandt C.A."/>
            <person name="Barry K."/>
            <person name="Liu P."/>
            <person name="Grigoriev I."/>
            <person name="Longcore J.E."/>
            <person name="James T.Y."/>
        </authorList>
    </citation>
    <scope>NUCLEOTIDE SEQUENCE</scope>
    <source>
        <strain evidence="8">PLAUS21</strain>
    </source>
</reference>
<dbReference type="PANTHER" id="PTHR13555">
    <property type="entry name" value="C2H2 ZINC FINGER CGI-62-RELATED"/>
    <property type="match status" value="1"/>
</dbReference>
<keyword evidence="2" id="KW-0677">Repeat</keyword>
<proteinExistence type="predicted"/>
<evidence type="ECO:0000259" key="7">
    <source>
        <dbReference type="PROSITE" id="PS52027"/>
    </source>
</evidence>
<dbReference type="GO" id="GO:0008270">
    <property type="term" value="F:zinc ion binding"/>
    <property type="evidence" value="ECO:0007669"/>
    <property type="project" value="UniProtKB-KW"/>
</dbReference>
<dbReference type="Proteomes" id="UP001210925">
    <property type="component" value="Unassembled WGS sequence"/>
</dbReference>
<feature type="region of interest" description="Disordered" evidence="6">
    <location>
        <begin position="47"/>
        <end position="74"/>
    </location>
</feature>
<evidence type="ECO:0000256" key="1">
    <source>
        <dbReference type="ARBA" id="ARBA00022723"/>
    </source>
</evidence>
<name>A0AAD5Y6H2_9FUNG</name>
<evidence type="ECO:0000256" key="5">
    <source>
        <dbReference type="PROSITE-ProRule" id="PRU01371"/>
    </source>
</evidence>
<evidence type="ECO:0000313" key="9">
    <source>
        <dbReference type="Proteomes" id="UP001210925"/>
    </source>
</evidence>
<feature type="domain" description="C2HC/C3H-type" evidence="7">
    <location>
        <begin position="16"/>
        <end position="45"/>
    </location>
</feature>
<dbReference type="PROSITE" id="PS52027">
    <property type="entry name" value="ZF_C2HC_C3H"/>
    <property type="match status" value="2"/>
</dbReference>
<keyword evidence="3 5" id="KW-0863">Zinc-finger</keyword>
<keyword evidence="4" id="KW-0862">Zinc</keyword>
<protein>
    <recommendedName>
        <fullName evidence="7">C2HC/C3H-type domain-containing protein</fullName>
    </recommendedName>
</protein>
<gene>
    <name evidence="8" type="ORF">HK103_006678</name>
</gene>
<dbReference type="Pfam" id="PF13913">
    <property type="entry name" value="zf-C2HC_2"/>
    <property type="match status" value="2"/>
</dbReference>
<dbReference type="InterPro" id="IPR026319">
    <property type="entry name" value="ZC2HC1A/B-like"/>
</dbReference>
<organism evidence="8 9">
    <name type="scientific">Boothiomyces macroporosus</name>
    <dbReference type="NCBI Taxonomy" id="261099"/>
    <lineage>
        <taxon>Eukaryota</taxon>
        <taxon>Fungi</taxon>
        <taxon>Fungi incertae sedis</taxon>
        <taxon>Chytridiomycota</taxon>
        <taxon>Chytridiomycota incertae sedis</taxon>
        <taxon>Chytridiomycetes</taxon>
        <taxon>Rhizophydiales</taxon>
        <taxon>Terramycetaceae</taxon>
        <taxon>Boothiomyces</taxon>
    </lineage>
</organism>
<comment type="caution">
    <text evidence="8">The sequence shown here is derived from an EMBL/GenBank/DDBJ whole genome shotgun (WGS) entry which is preliminary data.</text>
</comment>
<evidence type="ECO:0000313" key="8">
    <source>
        <dbReference type="EMBL" id="KAJ3254976.1"/>
    </source>
</evidence>
<dbReference type="PANTHER" id="PTHR13555:SF68">
    <property type="entry name" value="ZINC FINGER PROTEIN 474"/>
    <property type="match status" value="1"/>
</dbReference>